<keyword evidence="3" id="KW-1185">Reference proteome</keyword>
<gene>
    <name evidence="2" type="ORF">OV287_51295</name>
</gene>
<reference evidence="2 3" key="1">
    <citation type="submission" date="2022-11" db="EMBL/GenBank/DDBJ databases">
        <title>Minimal conservation of predation-associated metabolite biosynthetic gene clusters underscores biosynthetic potential of Myxococcota including descriptions for ten novel species: Archangium lansinium sp. nov., Myxococcus landrumus sp. nov., Nannocystis bai.</title>
        <authorList>
            <person name="Ahearne A."/>
            <person name="Stevens C."/>
            <person name="Phillips K."/>
        </authorList>
    </citation>
    <scope>NUCLEOTIDE SEQUENCE [LARGE SCALE GENOMIC DNA]</scope>
    <source>
        <strain evidence="2 3">MIWBW</strain>
    </source>
</reference>
<dbReference type="EMBL" id="JAPNKA010000001">
    <property type="protein sequence ID" value="MCY1082867.1"/>
    <property type="molecule type" value="Genomic_DNA"/>
</dbReference>
<feature type="chain" id="PRO_5046625711" evidence="1">
    <location>
        <begin position="21"/>
        <end position="757"/>
    </location>
</feature>
<keyword evidence="1" id="KW-0732">Signal</keyword>
<dbReference type="Proteomes" id="UP001207654">
    <property type="component" value="Unassembled WGS sequence"/>
</dbReference>
<dbReference type="RefSeq" id="WP_267541420.1">
    <property type="nucleotide sequence ID" value="NZ_JAPNKA010000001.1"/>
</dbReference>
<feature type="signal peptide" evidence="1">
    <location>
        <begin position="1"/>
        <end position="20"/>
    </location>
</feature>
<sequence>MRRRLSAAFACVVAVATACAPMEEGGPGAWEQHLGTRQQALTTVSFRGMSSAGGKGITSLSIPAPAGVQGGDVVLARLTNRNNVNAVLTPPAGWTQLRSDQSASAIKTWVLYKVATASEPSSYTFTLDLASYVAGSLVAYSGVDPLNPIDTHSGQKNGDSAAFTTPALTTSSAEGFAVWFGSQVWTGAACPAPGITPPTGFTVKEDTCLTSSSTGILFHVAERALGAAGTQTPFNGSSAFAHTNTAEVVALRGLPPSPGPGVAFRGTAQATALSATSLTLPAPAGVAADDVLLARLTNRNQVGAAITPPAGWTFLRSDQSSSQLKSWVFYKVATASEPSSYAFAIDLASNIAGSIDAFTGADPVSPIDTQSGQKNGTTSAFDSPALSTSSAGGLAVWFGSQIWGGSSCPASPIVPPTDFTEAFETCLVSASTGVIFNSAWKVLGDPGLQPAFNGSSPYPNTNTTQVVALRAARAPACTVGNTYVGTWVQQGTVTATEIVEPSGLAASRVVPDVLYVHNEDTTAIVAISTLNASTVGVYNVGNVTPADWEDVASGPCPAGSCIFMADIGRASANFPTPPNSFAVYRIPEPDLASGQTTGTLTAEAFPFVYPDTAKDAEALMVHPVTGDIYVITKSSSGASKVYKYPTPLPAPGTQSTLVWVADLQLPVDPNDVEAAKATAAAIHPCADRFLVRTYRRVYEFRAAAGQGFESAFAAAPVTLTDTAEGQGESIEYDANGASYYTMSEAPSPFRLKRVSRL</sequence>
<organism evidence="2 3">
    <name type="scientific">Archangium lansingense</name>
    <dbReference type="NCBI Taxonomy" id="2995310"/>
    <lineage>
        <taxon>Bacteria</taxon>
        <taxon>Pseudomonadati</taxon>
        <taxon>Myxococcota</taxon>
        <taxon>Myxococcia</taxon>
        <taxon>Myxococcales</taxon>
        <taxon>Cystobacterineae</taxon>
        <taxon>Archangiaceae</taxon>
        <taxon>Archangium</taxon>
    </lineage>
</organism>
<proteinExistence type="predicted"/>
<evidence type="ECO:0000313" key="3">
    <source>
        <dbReference type="Proteomes" id="UP001207654"/>
    </source>
</evidence>
<protein>
    <submittedName>
        <fullName evidence="2">Cell wall anchor protein</fullName>
    </submittedName>
</protein>
<name>A0ABT4AQ23_9BACT</name>
<comment type="caution">
    <text evidence="2">The sequence shown here is derived from an EMBL/GenBank/DDBJ whole genome shotgun (WGS) entry which is preliminary data.</text>
</comment>
<accession>A0ABT4AQ23</accession>
<evidence type="ECO:0000256" key="1">
    <source>
        <dbReference type="SAM" id="SignalP"/>
    </source>
</evidence>
<evidence type="ECO:0000313" key="2">
    <source>
        <dbReference type="EMBL" id="MCY1082867.1"/>
    </source>
</evidence>
<dbReference type="PROSITE" id="PS51257">
    <property type="entry name" value="PROKAR_LIPOPROTEIN"/>
    <property type="match status" value="1"/>
</dbReference>